<feature type="compositionally biased region" description="Basic and acidic residues" evidence="1">
    <location>
        <begin position="34"/>
        <end position="50"/>
    </location>
</feature>
<reference evidence="3 4" key="1">
    <citation type="submission" date="2019-02" db="EMBL/GenBank/DDBJ databases">
        <title>Opniocepnalus argus genome.</title>
        <authorList>
            <person name="Zhou C."/>
            <person name="Xiao S."/>
        </authorList>
    </citation>
    <scope>NUCLEOTIDE SEQUENCE [LARGE SCALE GENOMIC DNA]</scope>
    <source>
        <strain evidence="3">OARG1902GOOAL</strain>
        <tissue evidence="3">Muscle</tissue>
    </source>
</reference>
<proteinExistence type="predicted"/>
<evidence type="ECO:0000313" key="3">
    <source>
        <dbReference type="EMBL" id="KAF3701964.1"/>
    </source>
</evidence>
<feature type="compositionally biased region" description="Basic residues" evidence="1">
    <location>
        <begin position="24"/>
        <end position="33"/>
    </location>
</feature>
<name>A0A6G1QHP6_CHAAH</name>
<sequence length="165" mass="19105">MRRRREMESEPGKKKVTLTLTLSKKARMRRKPKDKQTSAKEKSLSKEKVKAQQDAAKAEVPYIYNGNYIHICIGKKDFAFALSFLVSFIELYALCQMFPEAASRSMQSIIGEAGHSMKEAFEVKGHARLEYGKKCVSTREEREKEQRKHKYKKDHKGALREIGNY</sequence>
<dbReference type="Proteomes" id="UP000503349">
    <property type="component" value="Chromosome 17"/>
</dbReference>
<keyword evidence="2" id="KW-0812">Transmembrane</keyword>
<reference evidence="4" key="2">
    <citation type="submission" date="2019-02" db="EMBL/GenBank/DDBJ databases">
        <title>Opniocepnalus argus Var Kimnra genome.</title>
        <authorList>
            <person name="Zhou C."/>
            <person name="Xiao S."/>
        </authorList>
    </citation>
    <scope>NUCLEOTIDE SEQUENCE [LARGE SCALE GENOMIC DNA]</scope>
</reference>
<dbReference type="AlphaFoldDB" id="A0A6G1QHP6"/>
<keyword evidence="4" id="KW-1185">Reference proteome</keyword>
<feature type="transmembrane region" description="Helical" evidence="2">
    <location>
        <begin position="78"/>
        <end position="99"/>
    </location>
</feature>
<evidence type="ECO:0000313" key="4">
    <source>
        <dbReference type="Proteomes" id="UP000503349"/>
    </source>
</evidence>
<dbReference type="EMBL" id="CM015728">
    <property type="protein sequence ID" value="KAF3701964.1"/>
    <property type="molecule type" value="Genomic_DNA"/>
</dbReference>
<feature type="region of interest" description="Disordered" evidence="1">
    <location>
        <begin position="140"/>
        <end position="165"/>
    </location>
</feature>
<evidence type="ECO:0000256" key="1">
    <source>
        <dbReference type="SAM" id="MobiDB-lite"/>
    </source>
</evidence>
<organism evidence="3 4">
    <name type="scientific">Channa argus</name>
    <name type="common">Northern snakehead</name>
    <name type="synonym">Ophicephalus argus</name>
    <dbReference type="NCBI Taxonomy" id="215402"/>
    <lineage>
        <taxon>Eukaryota</taxon>
        <taxon>Metazoa</taxon>
        <taxon>Chordata</taxon>
        <taxon>Craniata</taxon>
        <taxon>Vertebrata</taxon>
        <taxon>Euteleostomi</taxon>
        <taxon>Actinopterygii</taxon>
        <taxon>Neopterygii</taxon>
        <taxon>Teleostei</taxon>
        <taxon>Neoteleostei</taxon>
        <taxon>Acanthomorphata</taxon>
        <taxon>Anabantaria</taxon>
        <taxon>Anabantiformes</taxon>
        <taxon>Channoidei</taxon>
        <taxon>Channidae</taxon>
        <taxon>Channa</taxon>
    </lineage>
</organism>
<keyword evidence="2" id="KW-0472">Membrane</keyword>
<keyword evidence="2" id="KW-1133">Transmembrane helix</keyword>
<accession>A0A6G1QHP6</accession>
<protein>
    <submittedName>
        <fullName evidence="3">Nucleolar protein 14 Nucleolar complex protein 14</fullName>
    </submittedName>
</protein>
<evidence type="ECO:0000256" key="2">
    <source>
        <dbReference type="SAM" id="Phobius"/>
    </source>
</evidence>
<feature type="region of interest" description="Disordered" evidence="1">
    <location>
        <begin position="24"/>
        <end position="50"/>
    </location>
</feature>
<gene>
    <name evidence="3" type="ORF">EXN66_Car017652</name>
</gene>